<keyword evidence="12" id="KW-0031">Aminopeptidase</keyword>
<evidence type="ECO:0000256" key="7">
    <source>
        <dbReference type="ARBA" id="ARBA00022801"/>
    </source>
</evidence>
<dbReference type="Proteomes" id="UP001152321">
    <property type="component" value="Unassembled WGS sequence"/>
</dbReference>
<feature type="domain" description="Aminopeptidase P N-terminal" evidence="11">
    <location>
        <begin position="6"/>
        <end position="138"/>
    </location>
</feature>
<dbReference type="GO" id="GO:0004177">
    <property type="term" value="F:aminopeptidase activity"/>
    <property type="evidence" value="ECO:0007669"/>
    <property type="project" value="UniProtKB-KW"/>
</dbReference>
<dbReference type="PANTHER" id="PTHR43226:SF4">
    <property type="entry name" value="XAA-PRO AMINOPEPTIDASE 3"/>
    <property type="match status" value="1"/>
</dbReference>
<dbReference type="EMBL" id="JANRMI010000001">
    <property type="protein sequence ID" value="MDG0814763.1"/>
    <property type="molecule type" value="Genomic_DNA"/>
</dbReference>
<keyword evidence="8" id="KW-0482">Metalloprotease</keyword>
<dbReference type="InterPro" id="IPR001131">
    <property type="entry name" value="Peptidase_M24B_aminopep-P_CS"/>
</dbReference>
<dbReference type="PROSITE" id="PS00491">
    <property type="entry name" value="PROLINE_PEPTIDASE"/>
    <property type="match status" value="1"/>
</dbReference>
<dbReference type="EC" id="3.4.11.9" evidence="4"/>
<dbReference type="InterPro" id="IPR036005">
    <property type="entry name" value="Creatinase/aminopeptidase-like"/>
</dbReference>
<comment type="catalytic activity">
    <reaction evidence="1">
        <text>Release of any N-terminal amino acid, including proline, that is linked to proline, even from a dipeptide or tripeptide.</text>
        <dbReference type="EC" id="3.4.11.9"/>
    </reaction>
</comment>
<evidence type="ECO:0000256" key="1">
    <source>
        <dbReference type="ARBA" id="ARBA00001424"/>
    </source>
</evidence>
<keyword evidence="7" id="KW-0378">Hydrolase</keyword>
<dbReference type="SUPFAM" id="SSF53092">
    <property type="entry name" value="Creatinase/prolidase N-terminal domain"/>
    <property type="match status" value="1"/>
</dbReference>
<evidence type="ECO:0000259" key="11">
    <source>
        <dbReference type="SMART" id="SM01011"/>
    </source>
</evidence>
<keyword evidence="6 10" id="KW-0479">Metal-binding</keyword>
<comment type="similarity">
    <text evidence="3 10">Belongs to the peptidase M24B family.</text>
</comment>
<evidence type="ECO:0000256" key="9">
    <source>
        <dbReference type="ARBA" id="ARBA00023211"/>
    </source>
</evidence>
<dbReference type="SMART" id="SM01011">
    <property type="entry name" value="AMP_N"/>
    <property type="match status" value="1"/>
</dbReference>
<dbReference type="Gene3D" id="3.90.230.10">
    <property type="entry name" value="Creatinase/methionine aminopeptidase superfamily"/>
    <property type="match status" value="1"/>
</dbReference>
<evidence type="ECO:0000256" key="4">
    <source>
        <dbReference type="ARBA" id="ARBA00012574"/>
    </source>
</evidence>
<gene>
    <name evidence="12" type="ORF">NWE73_00195</name>
</gene>
<dbReference type="CDD" id="cd01087">
    <property type="entry name" value="Prolidase"/>
    <property type="match status" value="1"/>
</dbReference>
<proteinExistence type="inferred from homology"/>
<evidence type="ECO:0000256" key="8">
    <source>
        <dbReference type="ARBA" id="ARBA00023049"/>
    </source>
</evidence>
<comment type="cofactor">
    <cofactor evidence="2">
        <name>Mn(2+)</name>
        <dbReference type="ChEBI" id="CHEBI:29035"/>
    </cofactor>
</comment>
<reference evidence="12" key="1">
    <citation type="submission" date="2022-08" db="EMBL/GenBank/DDBJ databases">
        <title>Novel Bdellovibrio Species Isolated from Svalbard: Designation Bdellovibrio svalbardensis.</title>
        <authorList>
            <person name="Mitchell R.J."/>
            <person name="Choi S.Y."/>
        </authorList>
    </citation>
    <scope>NUCLEOTIDE SEQUENCE</scope>
    <source>
        <strain evidence="12">PAP01</strain>
    </source>
</reference>
<dbReference type="SUPFAM" id="SSF55920">
    <property type="entry name" value="Creatinase/aminopeptidase"/>
    <property type="match status" value="1"/>
</dbReference>
<dbReference type="Gene3D" id="3.40.350.10">
    <property type="entry name" value="Creatinase/prolidase N-terminal domain"/>
    <property type="match status" value="1"/>
</dbReference>
<evidence type="ECO:0000256" key="10">
    <source>
        <dbReference type="RuleBase" id="RU000590"/>
    </source>
</evidence>
<evidence type="ECO:0000313" key="13">
    <source>
        <dbReference type="Proteomes" id="UP001152321"/>
    </source>
</evidence>
<keyword evidence="13" id="KW-1185">Reference proteome</keyword>
<sequence>MRKPIYDMSIFAERRRKIGQEIQGGALVVAAHPELIRNHDVHFPYRQDSNLFYLTGWEEPDSILIYRPGLKPETVMFTRRKDVERETWDGFRYGPEGCEREFKIEKCYPIDEFEKVAPQLLKEVDRVYYRQFKNKEVDERMQTVLETVKALQGRTGYGLLTIHDADTLIGEHRLVKSEYELTQLREACEISAQAHLAAMRFTRPGVNERQVQAVLAHHFYMKGSAREGYGFIVASGNSATTLHYNFNDQVCKDGDLLLIDAGAEYNYYTGDITRTYPVNGKFTDEQARVYEAVLKVQKAIIDFIKPGVVFKELHDMGTSMLTDAMLELGLLSGRKEDLIQALAQKKYYPHGIGHWLGMDVHDSGLYFKKGEPRPLEANMCFTVEPGLYIPADDTSAPQKYRGIGIRIEDNIRVTSHGTENMTTSVPKEISDIEKVVGKN</sequence>
<evidence type="ECO:0000313" key="12">
    <source>
        <dbReference type="EMBL" id="MDG0814763.1"/>
    </source>
</evidence>
<dbReference type="Pfam" id="PF00557">
    <property type="entry name" value="Peptidase_M24"/>
    <property type="match status" value="1"/>
</dbReference>
<dbReference type="PANTHER" id="PTHR43226">
    <property type="entry name" value="XAA-PRO AMINOPEPTIDASE 3"/>
    <property type="match status" value="1"/>
</dbReference>
<dbReference type="Pfam" id="PF05195">
    <property type="entry name" value="AMP_N"/>
    <property type="match status" value="1"/>
</dbReference>
<dbReference type="InterPro" id="IPR000994">
    <property type="entry name" value="Pept_M24"/>
</dbReference>
<dbReference type="RefSeq" id="WP_277576248.1">
    <property type="nucleotide sequence ID" value="NZ_JANRMI010000001.1"/>
</dbReference>
<keyword evidence="5" id="KW-0645">Protease</keyword>
<dbReference type="InterPro" id="IPR029149">
    <property type="entry name" value="Creatin/AminoP/Spt16_N"/>
</dbReference>
<dbReference type="InterPro" id="IPR052433">
    <property type="entry name" value="X-Pro_dipept-like"/>
</dbReference>
<dbReference type="InterPro" id="IPR007865">
    <property type="entry name" value="Aminopep_P_N"/>
</dbReference>
<protein>
    <recommendedName>
        <fullName evidence="4">Xaa-Pro aminopeptidase</fullName>
        <ecNumber evidence="4">3.4.11.9</ecNumber>
    </recommendedName>
</protein>
<organism evidence="12 13">
    <name type="scientific">Bdellovibrio svalbardensis</name>
    <dbReference type="NCBI Taxonomy" id="2972972"/>
    <lineage>
        <taxon>Bacteria</taxon>
        <taxon>Pseudomonadati</taxon>
        <taxon>Bdellovibrionota</taxon>
        <taxon>Bdellovibrionia</taxon>
        <taxon>Bdellovibrionales</taxon>
        <taxon>Pseudobdellovibrionaceae</taxon>
        <taxon>Bdellovibrio</taxon>
    </lineage>
</organism>
<name>A0ABT6DD62_9BACT</name>
<comment type="caution">
    <text evidence="12">The sequence shown here is derived from an EMBL/GenBank/DDBJ whole genome shotgun (WGS) entry which is preliminary data.</text>
</comment>
<accession>A0ABT6DD62</accession>
<evidence type="ECO:0000256" key="2">
    <source>
        <dbReference type="ARBA" id="ARBA00001936"/>
    </source>
</evidence>
<evidence type="ECO:0000256" key="5">
    <source>
        <dbReference type="ARBA" id="ARBA00022670"/>
    </source>
</evidence>
<evidence type="ECO:0000256" key="3">
    <source>
        <dbReference type="ARBA" id="ARBA00008766"/>
    </source>
</evidence>
<evidence type="ECO:0000256" key="6">
    <source>
        <dbReference type="ARBA" id="ARBA00022723"/>
    </source>
</evidence>
<keyword evidence="9" id="KW-0464">Manganese</keyword>